<comment type="caution">
    <text evidence="3">The sequence shown here is derived from an EMBL/GenBank/DDBJ whole genome shotgun (WGS) entry which is preliminary data.</text>
</comment>
<feature type="region of interest" description="Disordered" evidence="1">
    <location>
        <begin position="1"/>
        <end position="115"/>
    </location>
</feature>
<dbReference type="AlphaFoldDB" id="A0A4U7KWR7"/>
<evidence type="ECO:0000313" key="4">
    <source>
        <dbReference type="Proteomes" id="UP000306050"/>
    </source>
</evidence>
<dbReference type="EMBL" id="SRRM01000011">
    <property type="protein sequence ID" value="TKY87908.1"/>
    <property type="molecule type" value="Genomic_DNA"/>
</dbReference>
<protein>
    <recommendedName>
        <fullName evidence="2">BZIP domain-containing protein</fullName>
    </recommendedName>
</protein>
<evidence type="ECO:0000256" key="1">
    <source>
        <dbReference type="SAM" id="MobiDB-lite"/>
    </source>
</evidence>
<name>A0A4U7KWR7_9BASI</name>
<dbReference type="KEGG" id="sgra:EX895_003004"/>
<evidence type="ECO:0000313" key="3">
    <source>
        <dbReference type="EMBL" id="TKY87908.1"/>
    </source>
</evidence>
<dbReference type="Proteomes" id="UP000306050">
    <property type="component" value="Chromosome SGRAM_19"/>
</dbReference>
<gene>
    <name evidence="3" type="ORF">EX895_003004</name>
</gene>
<sequence>MRSSATVGLTPQQLLDRRRAQNKLAQRRFREKARMARSAGLDVPSSDLPAFPSHLGLTRATSMPPRKVSMAPRVRSSSSDSSSSSSSSTVSLSSQVSSPTTSCTELNTRTGPYFHDMQPNKLTAVADMPPTSGFPVHEIKSELNIPETCVYMPSPPAPTTFLAPSYASLNAVFPQQLPLMPQPPPSSEPLTYASLAGSNRNIGLKMIGIHAGPSLMNQPQPSASLPLWPSRLHSILPSATAERVPQDVPQHSQPLFSTSFENLLRFLSEPSSTSSSAGDDFSVSAACFSPATAATSLSDSETLSLLLLSNKLHTSDSDAEAGRCAAVHMDKAIS</sequence>
<evidence type="ECO:0000259" key="2">
    <source>
        <dbReference type="PROSITE" id="PS00036"/>
    </source>
</evidence>
<keyword evidence="4" id="KW-1185">Reference proteome</keyword>
<dbReference type="PROSITE" id="PS00036">
    <property type="entry name" value="BZIP_BASIC"/>
    <property type="match status" value="1"/>
</dbReference>
<feature type="compositionally biased region" description="Low complexity" evidence="1">
    <location>
        <begin position="74"/>
        <end position="102"/>
    </location>
</feature>
<reference evidence="3 4" key="1">
    <citation type="submission" date="2019-05" db="EMBL/GenBank/DDBJ databases">
        <title>Sporisorium graminicola CBS 10092 draft sequencing and annotation.</title>
        <authorList>
            <person name="Solano-Gonzalez S."/>
            <person name="Caddick M.X."/>
            <person name="Darby A."/>
        </authorList>
    </citation>
    <scope>NUCLEOTIDE SEQUENCE [LARGE SCALE GENOMIC DNA]</scope>
    <source>
        <strain evidence="3 4">CBS 10092</strain>
    </source>
</reference>
<feature type="domain" description="BZIP" evidence="2">
    <location>
        <begin position="17"/>
        <end position="32"/>
    </location>
</feature>
<dbReference type="RefSeq" id="XP_029739893.1">
    <property type="nucleotide sequence ID" value="XM_029883602.1"/>
</dbReference>
<dbReference type="GeneID" id="40725899"/>
<accession>A0A4U7KWR7</accession>
<dbReference type="CDD" id="cd14688">
    <property type="entry name" value="bZIP_YAP"/>
    <property type="match status" value="1"/>
</dbReference>
<proteinExistence type="predicted"/>
<dbReference type="InterPro" id="IPR004827">
    <property type="entry name" value="bZIP"/>
</dbReference>
<organism evidence="3 4">
    <name type="scientific">Sporisorium graminicola</name>
    <dbReference type="NCBI Taxonomy" id="280036"/>
    <lineage>
        <taxon>Eukaryota</taxon>
        <taxon>Fungi</taxon>
        <taxon>Dikarya</taxon>
        <taxon>Basidiomycota</taxon>
        <taxon>Ustilaginomycotina</taxon>
        <taxon>Ustilaginomycetes</taxon>
        <taxon>Ustilaginales</taxon>
        <taxon>Ustilaginaceae</taxon>
        <taxon>Sporisorium</taxon>
    </lineage>
</organism>
<dbReference type="GO" id="GO:0003700">
    <property type="term" value="F:DNA-binding transcription factor activity"/>
    <property type="evidence" value="ECO:0007669"/>
    <property type="project" value="InterPro"/>
</dbReference>
<feature type="compositionally biased region" description="Polar residues" evidence="1">
    <location>
        <begin position="1"/>
        <end position="13"/>
    </location>
</feature>